<proteinExistence type="inferred from homology"/>
<evidence type="ECO:0000313" key="9">
    <source>
        <dbReference type="Proteomes" id="UP000481861"/>
    </source>
</evidence>
<dbReference type="SUPFAM" id="SSF52833">
    <property type="entry name" value="Thioredoxin-like"/>
    <property type="match status" value="1"/>
</dbReference>
<evidence type="ECO:0000256" key="5">
    <source>
        <dbReference type="SAM" id="Phobius"/>
    </source>
</evidence>
<keyword evidence="9" id="KW-1185">Reference proteome</keyword>
<dbReference type="CDD" id="cd03189">
    <property type="entry name" value="GST_C_GTT1_like"/>
    <property type="match status" value="1"/>
</dbReference>
<dbReference type="GO" id="GO:0005737">
    <property type="term" value="C:cytoplasm"/>
    <property type="evidence" value="ECO:0007669"/>
    <property type="project" value="UniProtKB-ARBA"/>
</dbReference>
<evidence type="ECO:0000313" key="8">
    <source>
        <dbReference type="EMBL" id="KAF2873982.1"/>
    </source>
</evidence>
<dbReference type="PROSITE" id="PS50404">
    <property type="entry name" value="GST_NTER"/>
    <property type="match status" value="1"/>
</dbReference>
<dbReference type="GO" id="GO:0004602">
    <property type="term" value="F:glutathione peroxidase activity"/>
    <property type="evidence" value="ECO:0007669"/>
    <property type="project" value="UniProtKB-ARBA"/>
</dbReference>
<comment type="similarity">
    <text evidence="1">Belongs to the GST superfamily.</text>
</comment>
<dbReference type="Gene3D" id="3.40.30.10">
    <property type="entry name" value="Glutaredoxin"/>
    <property type="match status" value="1"/>
</dbReference>
<sequence length="264" mass="29965">MSSGSNDNQQGAKITVYWLTKSRGQRIIWLLEELKLEYEVKVFERDSEMRAPALLKNIHPLGKSPIVEVLGPAAEKPVVLAESGTIIEYLCEHFGPGMVPQRYPEGKDDVIGGENEAWLRYRYLMHYAEGSFMVIMIVGLIMNRLRDAPLPFFLKFLPRMIADKVDEGFVSHELKTHLPFLENYLSTSPNEGEFFCGPSLSGADINMLFVLECATPRAPLSETSYPKLYSFVRRMQAREAYKRASERVTEASGEPYVPFSDLKT</sequence>
<dbReference type="Pfam" id="PF14497">
    <property type="entry name" value="GST_C_3"/>
    <property type="match status" value="1"/>
</dbReference>
<protein>
    <recommendedName>
        <fullName evidence="2">glutathione transferase</fullName>
        <ecNumber evidence="2">2.5.1.18</ecNumber>
    </recommendedName>
</protein>
<keyword evidence="5" id="KW-0472">Membrane</keyword>
<organism evidence="8 9">
    <name type="scientific">Massariosphaeria phaeospora</name>
    <dbReference type="NCBI Taxonomy" id="100035"/>
    <lineage>
        <taxon>Eukaryota</taxon>
        <taxon>Fungi</taxon>
        <taxon>Dikarya</taxon>
        <taxon>Ascomycota</taxon>
        <taxon>Pezizomycotina</taxon>
        <taxon>Dothideomycetes</taxon>
        <taxon>Pleosporomycetidae</taxon>
        <taxon>Pleosporales</taxon>
        <taxon>Pleosporales incertae sedis</taxon>
        <taxon>Massariosphaeria</taxon>
    </lineage>
</organism>
<dbReference type="SFLD" id="SFLDG00358">
    <property type="entry name" value="Main_(cytGST)"/>
    <property type="match status" value="1"/>
</dbReference>
<keyword evidence="5" id="KW-1133">Transmembrane helix</keyword>
<dbReference type="InterPro" id="IPR036282">
    <property type="entry name" value="Glutathione-S-Trfase_C_sf"/>
</dbReference>
<dbReference type="CDD" id="cd03046">
    <property type="entry name" value="GST_N_GTT1_like"/>
    <property type="match status" value="1"/>
</dbReference>
<keyword evidence="3 8" id="KW-0808">Transferase</keyword>
<comment type="catalytic activity">
    <reaction evidence="4">
        <text>RX + glutathione = an S-substituted glutathione + a halide anion + H(+)</text>
        <dbReference type="Rhea" id="RHEA:16437"/>
        <dbReference type="ChEBI" id="CHEBI:15378"/>
        <dbReference type="ChEBI" id="CHEBI:16042"/>
        <dbReference type="ChEBI" id="CHEBI:17792"/>
        <dbReference type="ChEBI" id="CHEBI:57925"/>
        <dbReference type="ChEBI" id="CHEBI:90779"/>
        <dbReference type="EC" id="2.5.1.18"/>
    </reaction>
</comment>
<evidence type="ECO:0000259" key="7">
    <source>
        <dbReference type="PROSITE" id="PS50405"/>
    </source>
</evidence>
<reference evidence="8 9" key="1">
    <citation type="submission" date="2020-01" db="EMBL/GenBank/DDBJ databases">
        <authorList>
            <consortium name="DOE Joint Genome Institute"/>
            <person name="Haridas S."/>
            <person name="Albert R."/>
            <person name="Binder M."/>
            <person name="Bloem J."/>
            <person name="Labutti K."/>
            <person name="Salamov A."/>
            <person name="Andreopoulos B."/>
            <person name="Baker S.E."/>
            <person name="Barry K."/>
            <person name="Bills G."/>
            <person name="Bluhm B.H."/>
            <person name="Cannon C."/>
            <person name="Castanera R."/>
            <person name="Culley D.E."/>
            <person name="Daum C."/>
            <person name="Ezra D."/>
            <person name="Gonzalez J.B."/>
            <person name="Henrissat B."/>
            <person name="Kuo A."/>
            <person name="Liang C."/>
            <person name="Lipzen A."/>
            <person name="Lutzoni F."/>
            <person name="Magnuson J."/>
            <person name="Mondo S."/>
            <person name="Nolan M."/>
            <person name="Ohm R."/>
            <person name="Pangilinan J."/>
            <person name="Park H.-J.H."/>
            <person name="Ramirez L."/>
            <person name="Alfaro M."/>
            <person name="Sun H."/>
            <person name="Tritt A."/>
            <person name="Yoshinaga Y."/>
            <person name="Zwiers L.-H.L."/>
            <person name="Turgeon B.G."/>
            <person name="Goodwin S.B."/>
            <person name="Spatafora J.W."/>
            <person name="Crous P.W."/>
            <person name="Grigoriev I.V."/>
        </authorList>
    </citation>
    <scope>NUCLEOTIDE SEQUENCE [LARGE SCALE GENOMIC DNA]</scope>
    <source>
        <strain evidence="8 9">CBS 611.86</strain>
    </source>
</reference>
<dbReference type="SUPFAM" id="SSF47616">
    <property type="entry name" value="GST C-terminal domain-like"/>
    <property type="match status" value="1"/>
</dbReference>
<evidence type="ECO:0000256" key="2">
    <source>
        <dbReference type="ARBA" id="ARBA00012452"/>
    </source>
</evidence>
<dbReference type="GO" id="GO:0004364">
    <property type="term" value="F:glutathione transferase activity"/>
    <property type="evidence" value="ECO:0007669"/>
    <property type="project" value="UniProtKB-EC"/>
</dbReference>
<dbReference type="PANTHER" id="PTHR44051">
    <property type="entry name" value="GLUTATHIONE S-TRANSFERASE-RELATED"/>
    <property type="match status" value="1"/>
</dbReference>
<dbReference type="FunFam" id="3.40.30.10:FF:000156">
    <property type="entry name" value="Glutathione S-transferase 1"/>
    <property type="match status" value="1"/>
</dbReference>
<dbReference type="Proteomes" id="UP000481861">
    <property type="component" value="Unassembled WGS sequence"/>
</dbReference>
<dbReference type="InterPro" id="IPR010987">
    <property type="entry name" value="Glutathione-S-Trfase_C-like"/>
</dbReference>
<dbReference type="EMBL" id="JAADJZ010000006">
    <property type="protein sequence ID" value="KAF2873982.1"/>
    <property type="molecule type" value="Genomic_DNA"/>
</dbReference>
<gene>
    <name evidence="8" type="ORF">BDV95DRAFT_626853</name>
</gene>
<dbReference type="InterPro" id="IPR004046">
    <property type="entry name" value="GST_C"/>
</dbReference>
<dbReference type="OrthoDB" id="2098326at2759"/>
<dbReference type="PROSITE" id="PS50405">
    <property type="entry name" value="GST_CTER"/>
    <property type="match status" value="1"/>
</dbReference>
<feature type="domain" description="GST N-terminal" evidence="6">
    <location>
        <begin position="11"/>
        <end position="98"/>
    </location>
</feature>
<feature type="transmembrane region" description="Helical" evidence="5">
    <location>
        <begin position="124"/>
        <end position="142"/>
    </location>
</feature>
<evidence type="ECO:0000259" key="6">
    <source>
        <dbReference type="PROSITE" id="PS50404"/>
    </source>
</evidence>
<dbReference type="Pfam" id="PF13409">
    <property type="entry name" value="GST_N_2"/>
    <property type="match status" value="1"/>
</dbReference>
<dbReference type="InterPro" id="IPR040079">
    <property type="entry name" value="Glutathione_S-Trfase"/>
</dbReference>
<dbReference type="EC" id="2.5.1.18" evidence="2"/>
<dbReference type="SFLD" id="SFLDS00019">
    <property type="entry name" value="Glutathione_Transferase_(cytos"/>
    <property type="match status" value="1"/>
</dbReference>
<name>A0A7C8MI99_9PLEO</name>
<evidence type="ECO:0000256" key="4">
    <source>
        <dbReference type="ARBA" id="ARBA00047960"/>
    </source>
</evidence>
<dbReference type="Gene3D" id="1.20.1050.10">
    <property type="match status" value="1"/>
</dbReference>
<evidence type="ECO:0000256" key="3">
    <source>
        <dbReference type="ARBA" id="ARBA00022679"/>
    </source>
</evidence>
<dbReference type="AlphaFoldDB" id="A0A7C8MI99"/>
<comment type="caution">
    <text evidence="8">The sequence shown here is derived from an EMBL/GenBank/DDBJ whole genome shotgun (WGS) entry which is preliminary data.</text>
</comment>
<feature type="domain" description="GST C-terminal" evidence="7">
    <location>
        <begin position="127"/>
        <end position="259"/>
    </location>
</feature>
<dbReference type="InterPro" id="IPR004045">
    <property type="entry name" value="Glutathione_S-Trfase_N"/>
</dbReference>
<dbReference type="InterPro" id="IPR036249">
    <property type="entry name" value="Thioredoxin-like_sf"/>
</dbReference>
<accession>A0A7C8MI99</accession>
<keyword evidence="5" id="KW-0812">Transmembrane</keyword>
<evidence type="ECO:0000256" key="1">
    <source>
        <dbReference type="ARBA" id="ARBA00007409"/>
    </source>
</evidence>
<dbReference type="PANTHER" id="PTHR44051:SF9">
    <property type="entry name" value="GLUTATHIONE S-TRANSFERASE 1"/>
    <property type="match status" value="1"/>
</dbReference>